<feature type="signal peptide" evidence="1">
    <location>
        <begin position="1"/>
        <end position="32"/>
    </location>
</feature>
<feature type="chain" id="PRO_5045824638" description="Secreted protein" evidence="1">
    <location>
        <begin position="33"/>
        <end position="172"/>
    </location>
</feature>
<evidence type="ECO:0000313" key="2">
    <source>
        <dbReference type="EMBL" id="GAA2850554.1"/>
    </source>
</evidence>
<proteinExistence type="predicted"/>
<organism evidence="2 3">
    <name type="scientific">Streptosporangium fragile</name>
    <dbReference type="NCBI Taxonomy" id="46186"/>
    <lineage>
        <taxon>Bacteria</taxon>
        <taxon>Bacillati</taxon>
        <taxon>Actinomycetota</taxon>
        <taxon>Actinomycetes</taxon>
        <taxon>Streptosporangiales</taxon>
        <taxon>Streptosporangiaceae</taxon>
        <taxon>Streptosporangium</taxon>
    </lineage>
</organism>
<evidence type="ECO:0008006" key="4">
    <source>
        <dbReference type="Google" id="ProtNLM"/>
    </source>
</evidence>
<reference evidence="3" key="1">
    <citation type="journal article" date="2019" name="Int. J. Syst. Evol. Microbiol.">
        <title>The Global Catalogue of Microorganisms (GCM) 10K type strain sequencing project: providing services to taxonomists for standard genome sequencing and annotation.</title>
        <authorList>
            <consortium name="The Broad Institute Genomics Platform"/>
            <consortium name="The Broad Institute Genome Sequencing Center for Infectious Disease"/>
            <person name="Wu L."/>
            <person name="Ma J."/>
        </authorList>
    </citation>
    <scope>NUCLEOTIDE SEQUENCE [LARGE SCALE GENOMIC DNA]</scope>
    <source>
        <strain evidence="3">JCM 6242</strain>
    </source>
</reference>
<gene>
    <name evidence="2" type="ORF">GCM10010517_08030</name>
</gene>
<comment type="caution">
    <text evidence="2">The sequence shown here is derived from an EMBL/GenBank/DDBJ whole genome shotgun (WGS) entry which is preliminary data.</text>
</comment>
<evidence type="ECO:0000313" key="3">
    <source>
        <dbReference type="Proteomes" id="UP001500831"/>
    </source>
</evidence>
<sequence length="172" mass="17159">MKPLTRGLLAVTVAVTATVGALTVASPLTASADGQGAPSAAFAARPVAAATTAALGPQSSANGTASVSGRIVAAGGTSPGRLEISGLLANGDLRAMEDDGTCAHLEARLTYAPGSGHDGPEVVANRACRPGETARFAYEKEGVTRVETRVCVSSLPSLAPSHCGDWRTAYAV</sequence>
<accession>A0ABP6I780</accession>
<dbReference type="Proteomes" id="UP001500831">
    <property type="component" value="Unassembled WGS sequence"/>
</dbReference>
<name>A0ABP6I780_9ACTN</name>
<protein>
    <recommendedName>
        <fullName evidence="4">Secreted protein</fullName>
    </recommendedName>
</protein>
<dbReference type="RefSeq" id="WP_344967938.1">
    <property type="nucleotide sequence ID" value="NZ_BAAAVI010000004.1"/>
</dbReference>
<dbReference type="EMBL" id="BAAAVI010000004">
    <property type="protein sequence ID" value="GAA2850554.1"/>
    <property type="molecule type" value="Genomic_DNA"/>
</dbReference>
<keyword evidence="3" id="KW-1185">Reference proteome</keyword>
<evidence type="ECO:0000256" key="1">
    <source>
        <dbReference type="SAM" id="SignalP"/>
    </source>
</evidence>
<keyword evidence="1" id="KW-0732">Signal</keyword>